<dbReference type="Proteomes" id="UP000887116">
    <property type="component" value="Unassembled WGS sequence"/>
</dbReference>
<organism evidence="1 2">
    <name type="scientific">Trichonephila clavata</name>
    <name type="common">Joro spider</name>
    <name type="synonym">Nephila clavata</name>
    <dbReference type="NCBI Taxonomy" id="2740835"/>
    <lineage>
        <taxon>Eukaryota</taxon>
        <taxon>Metazoa</taxon>
        <taxon>Ecdysozoa</taxon>
        <taxon>Arthropoda</taxon>
        <taxon>Chelicerata</taxon>
        <taxon>Arachnida</taxon>
        <taxon>Araneae</taxon>
        <taxon>Araneomorphae</taxon>
        <taxon>Entelegynae</taxon>
        <taxon>Araneoidea</taxon>
        <taxon>Nephilidae</taxon>
        <taxon>Trichonephila</taxon>
    </lineage>
</organism>
<evidence type="ECO:0000313" key="1">
    <source>
        <dbReference type="EMBL" id="GFQ81057.1"/>
    </source>
</evidence>
<proteinExistence type="predicted"/>
<dbReference type="AlphaFoldDB" id="A0A8X6FJ44"/>
<gene>
    <name evidence="1" type="ORF">TNCT_222231</name>
</gene>
<name>A0A8X6FJ44_TRICU</name>
<accession>A0A8X6FJ44</accession>
<dbReference type="EMBL" id="BMAO01002478">
    <property type="protein sequence ID" value="GFQ81057.1"/>
    <property type="molecule type" value="Genomic_DNA"/>
</dbReference>
<protein>
    <submittedName>
        <fullName evidence="1">Uncharacterized protein</fullName>
    </submittedName>
</protein>
<reference evidence="1" key="1">
    <citation type="submission" date="2020-07" db="EMBL/GenBank/DDBJ databases">
        <title>Multicomponent nature underlies the extraordinary mechanical properties of spider dragline silk.</title>
        <authorList>
            <person name="Kono N."/>
            <person name="Nakamura H."/>
            <person name="Mori M."/>
            <person name="Yoshida Y."/>
            <person name="Ohtoshi R."/>
            <person name="Malay A.D."/>
            <person name="Moran D.A.P."/>
            <person name="Tomita M."/>
            <person name="Numata K."/>
            <person name="Arakawa K."/>
        </authorList>
    </citation>
    <scope>NUCLEOTIDE SEQUENCE</scope>
</reference>
<comment type="caution">
    <text evidence="1">The sequence shown here is derived from an EMBL/GenBank/DDBJ whole genome shotgun (WGS) entry which is preliminary data.</text>
</comment>
<keyword evidence="2" id="KW-1185">Reference proteome</keyword>
<evidence type="ECO:0000313" key="2">
    <source>
        <dbReference type="Proteomes" id="UP000887116"/>
    </source>
</evidence>
<sequence>MVFIAANVLQQQLLAEYFASPIEHATFNSAIQIRKMKKKESLCLLLHLTPNYIFGLSAGNLKGLSINRAVNERQPIALFYFILRKNAKYEFENNAD</sequence>